<organism evidence="1 2">
    <name type="scientific">Parasedimentitalea huanghaiensis</name>
    <dbReference type="NCBI Taxonomy" id="2682100"/>
    <lineage>
        <taxon>Bacteria</taxon>
        <taxon>Pseudomonadati</taxon>
        <taxon>Pseudomonadota</taxon>
        <taxon>Alphaproteobacteria</taxon>
        <taxon>Rhodobacterales</taxon>
        <taxon>Paracoccaceae</taxon>
        <taxon>Parasedimentitalea</taxon>
    </lineage>
</organism>
<proteinExistence type="predicted"/>
<evidence type="ECO:0000313" key="1">
    <source>
        <dbReference type="EMBL" id="MVO17379.1"/>
    </source>
</evidence>
<dbReference type="Proteomes" id="UP000478892">
    <property type="component" value="Unassembled WGS sequence"/>
</dbReference>
<protein>
    <submittedName>
        <fullName evidence="1">Uncharacterized protein</fullName>
    </submittedName>
</protein>
<reference evidence="1 2" key="1">
    <citation type="submission" date="2019-12" db="EMBL/GenBank/DDBJ databases">
        <authorList>
            <person name="Zhang Y.-J."/>
        </authorList>
    </citation>
    <scope>NUCLEOTIDE SEQUENCE [LARGE SCALE GENOMIC DNA]</scope>
    <source>
        <strain evidence="1 2">CY05</strain>
    </source>
</reference>
<name>A0A6L6WK83_9RHOB</name>
<keyword evidence="2" id="KW-1185">Reference proteome</keyword>
<sequence length="280" mass="29570">MSGSLPAVATFTRASEAIEVQNNGNFVTRVADAPRFDHSPLTGKLLGLRFEPEATNLVVHSRASVADWITDSCTTSNLSLNALGMFPGVEVASTGQVWGRVKQNVSLTSGQLYQVTCLMRVGTSPNARISISGAGGETQVAGTVGSMSNIRTELGICTDIIEEGLLDGFTRRVRFVFLSDVTGPYQIGLGPQTSTLGETIELLGIQVEQSAQYSSFILSGASAGVRATDGLTLALADGTYEISLHYADAPSETYTAVEVVSGYEVIATGHTLKQITTRKL</sequence>
<dbReference type="AlphaFoldDB" id="A0A6L6WK83"/>
<gene>
    <name evidence="1" type="ORF">GO984_16310</name>
</gene>
<comment type="caution">
    <text evidence="1">The sequence shown here is derived from an EMBL/GenBank/DDBJ whole genome shotgun (WGS) entry which is preliminary data.</text>
</comment>
<dbReference type="RefSeq" id="WP_157023681.1">
    <property type="nucleotide sequence ID" value="NZ_WQLV01000010.1"/>
</dbReference>
<evidence type="ECO:0000313" key="2">
    <source>
        <dbReference type="Proteomes" id="UP000478892"/>
    </source>
</evidence>
<accession>A0A6L6WK83</accession>
<dbReference type="EMBL" id="WQLV01000010">
    <property type="protein sequence ID" value="MVO17379.1"/>
    <property type="molecule type" value="Genomic_DNA"/>
</dbReference>